<feature type="signal peptide" evidence="2">
    <location>
        <begin position="1"/>
        <end position="25"/>
    </location>
</feature>
<dbReference type="InterPro" id="IPR013766">
    <property type="entry name" value="Thioredoxin_domain"/>
</dbReference>
<dbReference type="PANTHER" id="PTHR42852">
    <property type="entry name" value="THIOL:DISULFIDE INTERCHANGE PROTEIN DSBE"/>
    <property type="match status" value="1"/>
</dbReference>
<dbReference type="EMBL" id="FNID01000045">
    <property type="protein sequence ID" value="SDN99649.1"/>
    <property type="molecule type" value="Genomic_DNA"/>
</dbReference>
<dbReference type="InterPro" id="IPR036249">
    <property type="entry name" value="Thioredoxin-like_sf"/>
</dbReference>
<dbReference type="Gene3D" id="3.40.30.10">
    <property type="entry name" value="Glutaredoxin"/>
    <property type="match status" value="1"/>
</dbReference>
<proteinExistence type="predicted"/>
<dbReference type="AlphaFoldDB" id="A0A1H0FYR7"/>
<feature type="compositionally biased region" description="Polar residues" evidence="1">
    <location>
        <begin position="44"/>
        <end position="54"/>
    </location>
</feature>
<dbReference type="OrthoDB" id="9809733at2"/>
<name>A0A1H0FYR7_9FIRM</name>
<evidence type="ECO:0000313" key="5">
    <source>
        <dbReference type="Proteomes" id="UP000199182"/>
    </source>
</evidence>
<evidence type="ECO:0000313" key="4">
    <source>
        <dbReference type="EMBL" id="SDN99649.1"/>
    </source>
</evidence>
<dbReference type="InterPro" id="IPR050553">
    <property type="entry name" value="Thioredoxin_ResA/DsbE_sf"/>
</dbReference>
<dbReference type="PANTHER" id="PTHR42852:SF13">
    <property type="entry name" value="PROTEIN DIPZ"/>
    <property type="match status" value="1"/>
</dbReference>
<feature type="region of interest" description="Disordered" evidence="1">
    <location>
        <begin position="67"/>
        <end position="95"/>
    </location>
</feature>
<feature type="chain" id="PRO_5011701837" evidence="2">
    <location>
        <begin position="26"/>
        <end position="298"/>
    </location>
</feature>
<feature type="domain" description="Thioredoxin" evidence="3">
    <location>
        <begin position="151"/>
        <end position="295"/>
    </location>
</feature>
<gene>
    <name evidence="4" type="ORF">SAMN05192585_14515</name>
</gene>
<accession>A0A1H0FYR7</accession>
<dbReference type="GO" id="GO:0016853">
    <property type="term" value="F:isomerase activity"/>
    <property type="evidence" value="ECO:0007669"/>
    <property type="project" value="UniProtKB-KW"/>
</dbReference>
<keyword evidence="5" id="KW-1185">Reference proteome</keyword>
<feature type="region of interest" description="Disordered" evidence="1">
    <location>
        <begin position="27"/>
        <end position="54"/>
    </location>
</feature>
<keyword evidence="4" id="KW-0413">Isomerase</keyword>
<evidence type="ECO:0000256" key="2">
    <source>
        <dbReference type="SAM" id="SignalP"/>
    </source>
</evidence>
<dbReference type="Proteomes" id="UP000199182">
    <property type="component" value="Unassembled WGS sequence"/>
</dbReference>
<dbReference type="InterPro" id="IPR000866">
    <property type="entry name" value="AhpC/TSA"/>
</dbReference>
<dbReference type="GO" id="GO:0016209">
    <property type="term" value="F:antioxidant activity"/>
    <property type="evidence" value="ECO:0007669"/>
    <property type="project" value="InterPro"/>
</dbReference>
<evidence type="ECO:0000259" key="3">
    <source>
        <dbReference type="PROSITE" id="PS51352"/>
    </source>
</evidence>
<dbReference type="CDD" id="cd02966">
    <property type="entry name" value="TlpA_like_family"/>
    <property type="match status" value="1"/>
</dbReference>
<dbReference type="PROSITE" id="PS51257">
    <property type="entry name" value="PROKAR_LIPOPROTEIN"/>
    <property type="match status" value="1"/>
</dbReference>
<dbReference type="RefSeq" id="WP_092643111.1">
    <property type="nucleotide sequence ID" value="NZ_FNID01000045.1"/>
</dbReference>
<evidence type="ECO:0000256" key="1">
    <source>
        <dbReference type="SAM" id="MobiDB-lite"/>
    </source>
</evidence>
<dbReference type="GO" id="GO:0016491">
    <property type="term" value="F:oxidoreductase activity"/>
    <property type="evidence" value="ECO:0007669"/>
    <property type="project" value="InterPro"/>
</dbReference>
<feature type="compositionally biased region" description="Low complexity" evidence="1">
    <location>
        <begin position="30"/>
        <end position="43"/>
    </location>
</feature>
<reference evidence="4 5" key="1">
    <citation type="submission" date="2016-10" db="EMBL/GenBank/DDBJ databases">
        <authorList>
            <person name="de Groot N.N."/>
        </authorList>
    </citation>
    <scope>NUCLEOTIDE SEQUENCE [LARGE SCALE GENOMIC DNA]</scope>
    <source>
        <strain evidence="4 5">CGMCC 1.5012</strain>
    </source>
</reference>
<dbReference type="SUPFAM" id="SSF52833">
    <property type="entry name" value="Thioredoxin-like"/>
    <property type="match status" value="1"/>
</dbReference>
<keyword evidence="2" id="KW-0732">Signal</keyword>
<sequence>MRKYLSILLSTMLVLLTLLSSCGKASETKNSNINNDTNSTISSEQASDTALTSSALGSETASIIGNESTPQQESNAVQAAGNTQEAAAGNSKSTGSTAASIEVKSASSAASSASSSTSGKGNTSSATITNPSSSTTSSSKPAGSSSSYDKSSSAGDMGTFTMTDLNGNAVNQSIFNNYTLTMVNVWATYCNPCIKEMPGIKDVYNQVKGKGVNIIGVVSDGTGKLDTVKEIVNKTGASYKMYIPSSSMLQNSFMSNISFVPTTFFVDRNGNRVGSPISGSKTADQWLKTVNDMLARVS</sequence>
<dbReference type="Pfam" id="PF00578">
    <property type="entry name" value="AhpC-TSA"/>
    <property type="match status" value="1"/>
</dbReference>
<organism evidence="4 5">
    <name type="scientific">Acetanaerobacterium elongatum</name>
    <dbReference type="NCBI Taxonomy" id="258515"/>
    <lineage>
        <taxon>Bacteria</taxon>
        <taxon>Bacillati</taxon>
        <taxon>Bacillota</taxon>
        <taxon>Clostridia</taxon>
        <taxon>Eubacteriales</taxon>
        <taxon>Oscillospiraceae</taxon>
        <taxon>Acetanaerobacterium</taxon>
    </lineage>
</organism>
<feature type="region of interest" description="Disordered" evidence="1">
    <location>
        <begin position="109"/>
        <end position="154"/>
    </location>
</feature>
<protein>
    <submittedName>
        <fullName evidence="4">Thiol-disulfide isomerase or thioredoxin</fullName>
    </submittedName>
</protein>
<dbReference type="STRING" id="258515.SAMN05192585_14515"/>
<dbReference type="PROSITE" id="PS51352">
    <property type="entry name" value="THIOREDOXIN_2"/>
    <property type="match status" value="1"/>
</dbReference>